<keyword evidence="7" id="KW-0963">Cytoplasm</keyword>
<comment type="similarity">
    <text evidence="1 7">Belongs to the endoribonuclease YbeY family.</text>
</comment>
<dbReference type="GO" id="GO:0008270">
    <property type="term" value="F:zinc ion binding"/>
    <property type="evidence" value="ECO:0007669"/>
    <property type="project" value="UniProtKB-UniRule"/>
</dbReference>
<evidence type="ECO:0000313" key="8">
    <source>
        <dbReference type="EMBL" id="RJR28051.1"/>
    </source>
</evidence>
<organism evidence="8 9">
    <name type="scientific">candidate division WWE3 bacterium</name>
    <dbReference type="NCBI Taxonomy" id="2053526"/>
    <lineage>
        <taxon>Bacteria</taxon>
        <taxon>Katanobacteria</taxon>
    </lineage>
</organism>
<dbReference type="GO" id="GO:0005737">
    <property type="term" value="C:cytoplasm"/>
    <property type="evidence" value="ECO:0007669"/>
    <property type="project" value="UniProtKB-SubCell"/>
</dbReference>
<dbReference type="HAMAP" id="MF_00009">
    <property type="entry name" value="Endoribonucl_YbeY"/>
    <property type="match status" value="1"/>
</dbReference>
<dbReference type="Proteomes" id="UP000265540">
    <property type="component" value="Unassembled WGS sequence"/>
</dbReference>
<name>A0A3A4ZG03_UNCKA</name>
<dbReference type="Gene3D" id="3.40.390.30">
    <property type="entry name" value="Metalloproteases ('zincins'), catalytic domain"/>
    <property type="match status" value="1"/>
</dbReference>
<comment type="cofactor">
    <cofactor evidence="7">
        <name>Zn(2+)</name>
        <dbReference type="ChEBI" id="CHEBI:29105"/>
    </cofactor>
    <text evidence="7">Binds 1 zinc ion.</text>
</comment>
<dbReference type="NCBIfam" id="TIGR00043">
    <property type="entry name" value="rRNA maturation RNase YbeY"/>
    <property type="match status" value="1"/>
</dbReference>
<sequence length="102" mass="11665">MKKVFEKSFRDVEISVTLTTDKEIRKLNKKFRSKDYPTDVLSFNIEEKKEDGGLYLGDVIVNVQQAKRQAKEFGNSLEQEIAALVEHGVLHLLGVHHDGDDH</sequence>
<comment type="subcellular location">
    <subcellularLocation>
        <location evidence="7">Cytoplasm</location>
    </subcellularLocation>
</comment>
<dbReference type="GO" id="GO:0004521">
    <property type="term" value="F:RNA endonuclease activity"/>
    <property type="evidence" value="ECO:0007669"/>
    <property type="project" value="UniProtKB-UniRule"/>
</dbReference>
<dbReference type="SUPFAM" id="SSF55486">
    <property type="entry name" value="Metalloproteases ('zincins'), catalytic domain"/>
    <property type="match status" value="1"/>
</dbReference>
<dbReference type="GO" id="GO:0004222">
    <property type="term" value="F:metalloendopeptidase activity"/>
    <property type="evidence" value="ECO:0007669"/>
    <property type="project" value="InterPro"/>
</dbReference>
<proteinExistence type="inferred from homology"/>
<keyword evidence="4 7" id="KW-0255">Endonuclease</keyword>
<evidence type="ECO:0000256" key="7">
    <source>
        <dbReference type="HAMAP-Rule" id="MF_00009"/>
    </source>
</evidence>
<dbReference type="InterPro" id="IPR023091">
    <property type="entry name" value="MetalPrtase_cat_dom_sf_prd"/>
</dbReference>
<comment type="caution">
    <text evidence="8">The sequence shown here is derived from an EMBL/GenBank/DDBJ whole genome shotgun (WGS) entry which is preliminary data.</text>
</comment>
<dbReference type="EC" id="3.1.-.-" evidence="7"/>
<reference evidence="8 9" key="1">
    <citation type="journal article" date="2017" name="ISME J.">
        <title>Energy and carbon metabolisms in a deep terrestrial subsurface fluid microbial community.</title>
        <authorList>
            <person name="Momper L."/>
            <person name="Jungbluth S.P."/>
            <person name="Lee M.D."/>
            <person name="Amend J.P."/>
        </authorList>
    </citation>
    <scope>NUCLEOTIDE SEQUENCE [LARGE SCALE GENOMIC DNA]</scope>
    <source>
        <strain evidence="8">SURF_46</strain>
    </source>
</reference>
<evidence type="ECO:0000256" key="5">
    <source>
        <dbReference type="ARBA" id="ARBA00022801"/>
    </source>
</evidence>
<keyword evidence="2 7" id="KW-0540">Nuclease</keyword>
<dbReference type="EMBL" id="QZJF01000005">
    <property type="protein sequence ID" value="RJR28051.1"/>
    <property type="molecule type" value="Genomic_DNA"/>
</dbReference>
<keyword evidence="5 7" id="KW-0378">Hydrolase</keyword>
<gene>
    <name evidence="7 8" type="primary">ybeY</name>
    <name evidence="8" type="ORF">C4561_00930</name>
</gene>
<keyword evidence="7" id="KW-0698">rRNA processing</keyword>
<evidence type="ECO:0000313" key="9">
    <source>
        <dbReference type="Proteomes" id="UP000265540"/>
    </source>
</evidence>
<dbReference type="GO" id="GO:0006364">
    <property type="term" value="P:rRNA processing"/>
    <property type="evidence" value="ECO:0007669"/>
    <property type="project" value="UniProtKB-UniRule"/>
</dbReference>
<evidence type="ECO:0000256" key="3">
    <source>
        <dbReference type="ARBA" id="ARBA00022723"/>
    </source>
</evidence>
<dbReference type="InterPro" id="IPR002036">
    <property type="entry name" value="YbeY"/>
</dbReference>
<evidence type="ECO:0000256" key="2">
    <source>
        <dbReference type="ARBA" id="ARBA00022722"/>
    </source>
</evidence>
<dbReference type="AlphaFoldDB" id="A0A3A4ZG03"/>
<dbReference type="Pfam" id="PF02130">
    <property type="entry name" value="YbeY"/>
    <property type="match status" value="1"/>
</dbReference>
<evidence type="ECO:0000256" key="1">
    <source>
        <dbReference type="ARBA" id="ARBA00010875"/>
    </source>
</evidence>
<comment type="function">
    <text evidence="7">Single strand-specific metallo-endoribonuclease involved in late-stage 70S ribosome quality control and in maturation of the 3' terminus of the 16S rRNA.</text>
</comment>
<protein>
    <recommendedName>
        <fullName evidence="7">Endoribonuclease YbeY</fullName>
        <ecNumber evidence="7">3.1.-.-</ecNumber>
    </recommendedName>
</protein>
<evidence type="ECO:0000256" key="4">
    <source>
        <dbReference type="ARBA" id="ARBA00022759"/>
    </source>
</evidence>
<feature type="binding site" evidence="7">
    <location>
        <position position="91"/>
    </location>
    <ligand>
        <name>Zn(2+)</name>
        <dbReference type="ChEBI" id="CHEBI:29105"/>
        <note>catalytic</note>
    </ligand>
</feature>
<evidence type="ECO:0000256" key="6">
    <source>
        <dbReference type="ARBA" id="ARBA00022833"/>
    </source>
</evidence>
<accession>A0A3A4ZG03</accession>
<feature type="binding site" evidence="7">
    <location>
        <position position="87"/>
    </location>
    <ligand>
        <name>Zn(2+)</name>
        <dbReference type="ChEBI" id="CHEBI:29105"/>
        <note>catalytic</note>
    </ligand>
</feature>
<keyword evidence="6 7" id="KW-0862">Zinc</keyword>
<feature type="binding site" evidence="7">
    <location>
        <position position="97"/>
    </location>
    <ligand>
        <name>Zn(2+)</name>
        <dbReference type="ChEBI" id="CHEBI:29105"/>
        <note>catalytic</note>
    </ligand>
</feature>
<keyword evidence="7" id="KW-0690">Ribosome biogenesis</keyword>
<dbReference type="PANTHER" id="PTHR46986:SF1">
    <property type="entry name" value="ENDORIBONUCLEASE YBEY, CHLOROPLASTIC"/>
    <property type="match status" value="1"/>
</dbReference>
<keyword evidence="3 7" id="KW-0479">Metal-binding</keyword>
<dbReference type="PANTHER" id="PTHR46986">
    <property type="entry name" value="ENDORIBONUCLEASE YBEY, CHLOROPLASTIC"/>
    <property type="match status" value="1"/>
</dbReference>